<organism evidence="1 2">
    <name type="scientific">Immersiella caudata</name>
    <dbReference type="NCBI Taxonomy" id="314043"/>
    <lineage>
        <taxon>Eukaryota</taxon>
        <taxon>Fungi</taxon>
        <taxon>Dikarya</taxon>
        <taxon>Ascomycota</taxon>
        <taxon>Pezizomycotina</taxon>
        <taxon>Sordariomycetes</taxon>
        <taxon>Sordariomycetidae</taxon>
        <taxon>Sordariales</taxon>
        <taxon>Lasiosphaeriaceae</taxon>
        <taxon>Immersiella</taxon>
    </lineage>
</organism>
<reference evidence="1" key="1">
    <citation type="submission" date="2023-06" db="EMBL/GenBank/DDBJ databases">
        <title>Genome-scale phylogeny and comparative genomics of the fungal order Sordariales.</title>
        <authorList>
            <consortium name="Lawrence Berkeley National Laboratory"/>
            <person name="Hensen N."/>
            <person name="Bonometti L."/>
            <person name="Westerberg I."/>
            <person name="Brannstrom I.O."/>
            <person name="Guillou S."/>
            <person name="Cros-Aarteil S."/>
            <person name="Calhoun S."/>
            <person name="Haridas S."/>
            <person name="Kuo A."/>
            <person name="Mondo S."/>
            <person name="Pangilinan J."/>
            <person name="Riley R."/>
            <person name="Labutti K."/>
            <person name="Andreopoulos B."/>
            <person name="Lipzen A."/>
            <person name="Chen C."/>
            <person name="Yanf M."/>
            <person name="Daum C."/>
            <person name="Ng V."/>
            <person name="Clum A."/>
            <person name="Steindorff A."/>
            <person name="Ohm R."/>
            <person name="Martin F."/>
            <person name="Silar P."/>
            <person name="Natvig D."/>
            <person name="Lalanne C."/>
            <person name="Gautier V."/>
            <person name="Ament-Velasquez S.L."/>
            <person name="Kruys A."/>
            <person name="Hutchinson M.I."/>
            <person name="Powell A.J."/>
            <person name="Barry K."/>
            <person name="Miller A.N."/>
            <person name="Grigoriev I.V."/>
            <person name="Debuchy R."/>
            <person name="Gladieux P."/>
            <person name="Thoren M.H."/>
            <person name="Johannesson H."/>
        </authorList>
    </citation>
    <scope>NUCLEOTIDE SEQUENCE</scope>
    <source>
        <strain evidence="1">CBS 606.72</strain>
    </source>
</reference>
<accession>A0AA40C2I1</accession>
<evidence type="ECO:0000313" key="1">
    <source>
        <dbReference type="EMBL" id="KAK0622627.1"/>
    </source>
</evidence>
<evidence type="ECO:0000313" key="2">
    <source>
        <dbReference type="Proteomes" id="UP001175000"/>
    </source>
</evidence>
<dbReference type="EMBL" id="JAULSU010000003">
    <property type="protein sequence ID" value="KAK0622627.1"/>
    <property type="molecule type" value="Genomic_DNA"/>
</dbReference>
<comment type="caution">
    <text evidence="1">The sequence shown here is derived from an EMBL/GenBank/DDBJ whole genome shotgun (WGS) entry which is preliminary data.</text>
</comment>
<name>A0AA40C2I1_9PEZI</name>
<gene>
    <name evidence="1" type="ORF">B0T14DRAFT_514167</name>
</gene>
<sequence length="262" mass="29124">MQRTSPAATPLAAPSMRIPPEIIIEIIEYIARPHLQQLELQNTNPPSQNTSVTTPPTITSTATINTTQTQAQAQAVSLALQTLLNLTLTSQPLQTLTLPILYRHFALGYNDPSGINLPPHGGQRLVSFTRTLLLNPALAALVKRAFFHPKLVSQMGSENMIMISAIAKRRLKKLHGGESVVFDDQPIETLMYALMPNLERLVFAGRRYVLVPGKVREVAWKGLKGVEQAEEYGWSFSEMEGLRRYEEELGINMALPDEDDDL</sequence>
<protein>
    <submittedName>
        <fullName evidence="1">Uncharacterized protein</fullName>
    </submittedName>
</protein>
<keyword evidence="2" id="KW-1185">Reference proteome</keyword>
<dbReference type="AlphaFoldDB" id="A0AA40C2I1"/>
<dbReference type="Proteomes" id="UP001175000">
    <property type="component" value="Unassembled WGS sequence"/>
</dbReference>
<proteinExistence type="predicted"/>